<dbReference type="EMBL" id="PGEZ01000001">
    <property type="protein sequence ID" value="PJJ57763.1"/>
    <property type="molecule type" value="Genomic_DNA"/>
</dbReference>
<evidence type="ECO:0000313" key="9">
    <source>
        <dbReference type="EMBL" id="PJJ57763.1"/>
    </source>
</evidence>
<dbReference type="GO" id="GO:0005886">
    <property type="term" value="C:plasma membrane"/>
    <property type="evidence" value="ECO:0007669"/>
    <property type="project" value="UniProtKB-SubCell"/>
</dbReference>
<proteinExistence type="inferred from homology"/>
<reference evidence="9 10" key="1">
    <citation type="submission" date="2017-11" db="EMBL/GenBank/DDBJ databases">
        <title>Genomic Encyclopedia of Archaeal and Bacterial Type Strains, Phase II (KMG-II): From Individual Species to Whole Genera.</title>
        <authorList>
            <person name="Goeker M."/>
        </authorList>
    </citation>
    <scope>NUCLEOTIDE SEQUENCE [LARGE SCALE GENOMIC DNA]</scope>
    <source>
        <strain evidence="9 10">DSM 27763</strain>
    </source>
</reference>
<feature type="transmembrane region" description="Helical" evidence="8">
    <location>
        <begin position="6"/>
        <end position="33"/>
    </location>
</feature>
<evidence type="ECO:0000256" key="6">
    <source>
        <dbReference type="ARBA" id="ARBA00022989"/>
    </source>
</evidence>
<comment type="caution">
    <text evidence="9">The sequence shown here is derived from an EMBL/GenBank/DDBJ whole genome shotgun (WGS) entry which is preliminary data.</text>
</comment>
<feature type="transmembrane region" description="Helical" evidence="8">
    <location>
        <begin position="223"/>
        <end position="240"/>
    </location>
</feature>
<evidence type="ECO:0000256" key="3">
    <source>
        <dbReference type="ARBA" id="ARBA00022448"/>
    </source>
</evidence>
<dbReference type="PANTHER" id="PTHR30269:SF37">
    <property type="entry name" value="MEMBRANE TRANSPORTER PROTEIN"/>
    <property type="match status" value="1"/>
</dbReference>
<dbReference type="InterPro" id="IPR052017">
    <property type="entry name" value="TSUP"/>
</dbReference>
<keyword evidence="10" id="KW-1185">Reference proteome</keyword>
<evidence type="ECO:0000256" key="4">
    <source>
        <dbReference type="ARBA" id="ARBA00022475"/>
    </source>
</evidence>
<feature type="transmembrane region" description="Helical" evidence="8">
    <location>
        <begin position="45"/>
        <end position="62"/>
    </location>
</feature>
<sequence length="241" mass="24199">MIDVAAGSLVVIAVALVLGSLVQSVVGLGLGLVAAPVVTLVAPELMPGSMLLLALALPVATLARDHAEIDWAGIGWSLPGRLVGTAVGVWVVSVVSVQQLGVAVGVVVLLAVVVTARAIVVPLNRRSLSVGGLVSGVAGTTSAIGGPPMAVLYQHRPARQIRSTLAVFFLIGTSLSLCGLAVTGHLSAEQGAVAAVMLPALLVGVALAAVVHRRMRATTIRPLVLVVCGASALVLIVRSLV</sequence>
<protein>
    <recommendedName>
        <fullName evidence="8">Probable membrane transporter protein</fullName>
    </recommendedName>
</protein>
<feature type="transmembrane region" description="Helical" evidence="8">
    <location>
        <begin position="74"/>
        <end position="93"/>
    </location>
</feature>
<keyword evidence="7 8" id="KW-0472">Membrane</keyword>
<evidence type="ECO:0000256" key="1">
    <source>
        <dbReference type="ARBA" id="ARBA00004651"/>
    </source>
</evidence>
<evidence type="ECO:0000256" key="7">
    <source>
        <dbReference type="ARBA" id="ARBA00023136"/>
    </source>
</evidence>
<comment type="subcellular location">
    <subcellularLocation>
        <location evidence="1 8">Cell membrane</location>
        <topology evidence="1 8">Multi-pass membrane protein</topology>
    </subcellularLocation>
</comment>
<dbReference type="PANTHER" id="PTHR30269">
    <property type="entry name" value="TRANSMEMBRANE PROTEIN YFCA"/>
    <property type="match status" value="1"/>
</dbReference>
<accession>A0A0B2B6Q0</accession>
<dbReference type="InterPro" id="IPR002781">
    <property type="entry name" value="TM_pro_TauE-like"/>
</dbReference>
<keyword evidence="5 8" id="KW-0812">Transmembrane</keyword>
<feature type="transmembrane region" description="Helical" evidence="8">
    <location>
        <begin position="192"/>
        <end position="211"/>
    </location>
</feature>
<name>A0A0B2B6Q0_9ACTN</name>
<dbReference type="Pfam" id="PF01925">
    <property type="entry name" value="TauE"/>
    <property type="match status" value="1"/>
</dbReference>
<dbReference type="OrthoDB" id="5472127at2"/>
<keyword evidence="4 8" id="KW-1003">Cell membrane</keyword>
<evidence type="ECO:0000256" key="8">
    <source>
        <dbReference type="RuleBase" id="RU363041"/>
    </source>
</evidence>
<keyword evidence="3" id="KW-0813">Transport</keyword>
<gene>
    <name evidence="9" type="ORF">CLV56_2001</name>
</gene>
<evidence type="ECO:0000313" key="10">
    <source>
        <dbReference type="Proteomes" id="UP000230842"/>
    </source>
</evidence>
<dbReference type="RefSeq" id="WP_039363461.1">
    <property type="nucleotide sequence ID" value="NZ_PGEZ01000001.1"/>
</dbReference>
<evidence type="ECO:0000256" key="2">
    <source>
        <dbReference type="ARBA" id="ARBA00009142"/>
    </source>
</evidence>
<dbReference type="AlphaFoldDB" id="A0A0B2B6Q0"/>
<feature type="transmembrane region" description="Helical" evidence="8">
    <location>
        <begin position="100"/>
        <end position="120"/>
    </location>
</feature>
<keyword evidence="6 8" id="KW-1133">Transmembrane helix</keyword>
<comment type="similarity">
    <text evidence="2 8">Belongs to the 4-toluene sulfonate uptake permease (TSUP) (TC 2.A.102) family.</text>
</comment>
<feature type="transmembrane region" description="Helical" evidence="8">
    <location>
        <begin position="165"/>
        <end position="186"/>
    </location>
</feature>
<feature type="transmembrane region" description="Helical" evidence="8">
    <location>
        <begin position="132"/>
        <end position="153"/>
    </location>
</feature>
<evidence type="ECO:0000256" key="5">
    <source>
        <dbReference type="ARBA" id="ARBA00022692"/>
    </source>
</evidence>
<organism evidence="9 10">
    <name type="scientific">Mumia flava</name>
    <dbReference type="NCBI Taxonomy" id="1348852"/>
    <lineage>
        <taxon>Bacteria</taxon>
        <taxon>Bacillati</taxon>
        <taxon>Actinomycetota</taxon>
        <taxon>Actinomycetes</taxon>
        <taxon>Propionibacteriales</taxon>
        <taxon>Nocardioidaceae</taxon>
        <taxon>Mumia</taxon>
    </lineage>
</organism>
<dbReference type="Proteomes" id="UP000230842">
    <property type="component" value="Unassembled WGS sequence"/>
</dbReference>